<evidence type="ECO:0000313" key="2">
    <source>
        <dbReference type="EMBL" id="AXI09818.1"/>
    </source>
</evidence>
<dbReference type="Pfam" id="PF09350">
    <property type="entry name" value="DJC28_CD"/>
    <property type="match status" value="1"/>
</dbReference>
<dbReference type="Proteomes" id="UP000253908">
    <property type="component" value="Chromosome"/>
</dbReference>
<dbReference type="KEGG" id="ocn:CUC15_13165"/>
<feature type="domain" description="DnaJ homologue subfamily C member 28 conserved" evidence="1">
    <location>
        <begin position="23"/>
        <end position="67"/>
    </location>
</feature>
<gene>
    <name evidence="2" type="ORF">CUC15_13165</name>
</gene>
<name>A0A345PII8_9BACI</name>
<evidence type="ECO:0000313" key="3">
    <source>
        <dbReference type="Proteomes" id="UP000253908"/>
    </source>
</evidence>
<proteinExistence type="predicted"/>
<dbReference type="EMBL" id="CP024848">
    <property type="protein sequence ID" value="AXI09818.1"/>
    <property type="molecule type" value="Genomic_DNA"/>
</dbReference>
<dbReference type="AlphaFoldDB" id="A0A345PII8"/>
<protein>
    <submittedName>
        <fullName evidence="2">DUF1992 domain-containing protein</fullName>
    </submittedName>
</protein>
<organism evidence="2 3">
    <name type="scientific">Oceanobacillus zhaokaii</name>
    <dbReference type="NCBI Taxonomy" id="2052660"/>
    <lineage>
        <taxon>Bacteria</taxon>
        <taxon>Bacillati</taxon>
        <taxon>Bacillota</taxon>
        <taxon>Bacilli</taxon>
        <taxon>Bacillales</taxon>
        <taxon>Bacillaceae</taxon>
        <taxon>Oceanobacillus</taxon>
    </lineage>
</organism>
<dbReference type="OrthoDB" id="9798476at2"/>
<keyword evidence="3" id="KW-1185">Reference proteome</keyword>
<dbReference type="RefSeq" id="WP_114917104.1">
    <property type="nucleotide sequence ID" value="NZ_CP024848.1"/>
</dbReference>
<reference evidence="3" key="1">
    <citation type="submission" date="2017-11" db="EMBL/GenBank/DDBJ databases">
        <authorList>
            <person name="Zhu W."/>
        </authorList>
    </citation>
    <scope>NUCLEOTIDE SEQUENCE [LARGE SCALE GENOMIC DNA]</scope>
    <source>
        <strain evidence="3">160</strain>
    </source>
</reference>
<sequence length="113" mass="12985">MDRKYNDLIGEILESSGEKDNINLEGTGKPLPKGYVQRDVLQNFQKIAKDAGYLPPWLKLQKEISALLLEAETENDIKKINKKVKEYNALCPVPMQKMLVRLDEVEKARGIWE</sequence>
<dbReference type="InterPro" id="IPR018961">
    <property type="entry name" value="DnaJ_homolog_subfam-C_membr-28"/>
</dbReference>
<accession>A0A345PII8</accession>
<evidence type="ECO:0000259" key="1">
    <source>
        <dbReference type="Pfam" id="PF09350"/>
    </source>
</evidence>